<dbReference type="Proteomes" id="UP000087171">
    <property type="component" value="Chromosome Ca8"/>
</dbReference>
<reference evidence="2" key="1">
    <citation type="journal article" date="2013" name="Nat. Biotechnol.">
        <title>Draft genome sequence of chickpea (Cicer arietinum) provides a resource for trait improvement.</title>
        <authorList>
            <person name="Varshney R.K."/>
            <person name="Song C."/>
            <person name="Saxena R.K."/>
            <person name="Azam S."/>
            <person name="Yu S."/>
            <person name="Sharpe A.G."/>
            <person name="Cannon S."/>
            <person name="Baek J."/>
            <person name="Rosen B.D."/>
            <person name="Tar'an B."/>
            <person name="Millan T."/>
            <person name="Zhang X."/>
            <person name="Ramsay L.D."/>
            <person name="Iwata A."/>
            <person name="Wang Y."/>
            <person name="Nelson W."/>
            <person name="Farmer A.D."/>
            <person name="Gaur P.M."/>
            <person name="Soderlund C."/>
            <person name="Penmetsa R.V."/>
            <person name="Xu C."/>
            <person name="Bharti A.K."/>
            <person name="He W."/>
            <person name="Winter P."/>
            <person name="Zhao S."/>
            <person name="Hane J.K."/>
            <person name="Carrasquilla-Garcia N."/>
            <person name="Condie J.A."/>
            <person name="Upadhyaya H.D."/>
            <person name="Luo M.C."/>
            <person name="Thudi M."/>
            <person name="Gowda C.L."/>
            <person name="Singh N.P."/>
            <person name="Lichtenzveig J."/>
            <person name="Gali K.K."/>
            <person name="Rubio J."/>
            <person name="Nadarajan N."/>
            <person name="Dolezel J."/>
            <person name="Bansal K.C."/>
            <person name="Xu X."/>
            <person name="Edwards D."/>
            <person name="Zhang G."/>
            <person name="Kahl G."/>
            <person name="Gil J."/>
            <person name="Singh K.B."/>
            <person name="Datta S.K."/>
            <person name="Jackson S.A."/>
            <person name="Wang J."/>
            <person name="Cook D.R."/>
        </authorList>
    </citation>
    <scope>NUCLEOTIDE SEQUENCE [LARGE SCALE GENOMIC DNA]</scope>
    <source>
        <strain evidence="2">cv. CDC Frontier</strain>
    </source>
</reference>
<dbReference type="AlphaFoldDB" id="A0A1S2YY47"/>
<evidence type="ECO:0000256" key="1">
    <source>
        <dbReference type="SAM" id="MobiDB-lite"/>
    </source>
</evidence>
<gene>
    <name evidence="3" type="primary">LOC101503688</name>
</gene>
<dbReference type="OrthoDB" id="550279at2759"/>
<proteinExistence type="predicted"/>
<evidence type="ECO:0000313" key="3">
    <source>
        <dbReference type="RefSeq" id="XP_004511782.1"/>
    </source>
</evidence>
<feature type="compositionally biased region" description="Basic and acidic residues" evidence="1">
    <location>
        <begin position="16"/>
        <end position="26"/>
    </location>
</feature>
<evidence type="ECO:0000313" key="2">
    <source>
        <dbReference type="Proteomes" id="UP000087171"/>
    </source>
</evidence>
<dbReference type="GeneID" id="101503688"/>
<feature type="region of interest" description="Disordered" evidence="1">
    <location>
        <begin position="15"/>
        <end position="48"/>
    </location>
</feature>
<dbReference type="KEGG" id="cam:101503688"/>
<dbReference type="PANTHER" id="PTHR35750:SF1">
    <property type="entry name" value="PHOSPHOLIPID HYDROPEROXIDE GLUTATHIONE PEROXIDASE"/>
    <property type="match status" value="1"/>
</dbReference>
<protein>
    <submittedName>
        <fullName evidence="3">Uncharacterized protein LOC101503688</fullName>
    </submittedName>
</protein>
<dbReference type="PaxDb" id="3827-XP_004511782.1"/>
<reference evidence="3" key="2">
    <citation type="submission" date="2025-08" db="UniProtKB">
        <authorList>
            <consortium name="RefSeq"/>
        </authorList>
    </citation>
    <scope>IDENTIFICATION</scope>
    <source>
        <tissue evidence="3">Etiolated seedlings</tissue>
    </source>
</reference>
<dbReference type="STRING" id="3827.A0A1S2YY47"/>
<accession>A0A1S2YY47</accession>
<sequence>MGFFRKLGELLGFSKENVHDHDSKDEPNDEPSAQPRPPHFRVKETGLPRRGFSVPAQVVIDRPQLAPVLSPSTSGHGGVQGMGWYAKHLRIDKDGDVANKFLDEVSSDTLALSADHHKAPARFKLKHDTRPVKVKKQVLSSDGKIQQCVEHQGRLQWV</sequence>
<keyword evidence="2" id="KW-1185">Reference proteome</keyword>
<dbReference type="RefSeq" id="XP_004511782.1">
    <property type="nucleotide sequence ID" value="XM_004511725.3"/>
</dbReference>
<organism evidence="2 3">
    <name type="scientific">Cicer arietinum</name>
    <name type="common">Chickpea</name>
    <name type="synonym">Garbanzo</name>
    <dbReference type="NCBI Taxonomy" id="3827"/>
    <lineage>
        <taxon>Eukaryota</taxon>
        <taxon>Viridiplantae</taxon>
        <taxon>Streptophyta</taxon>
        <taxon>Embryophyta</taxon>
        <taxon>Tracheophyta</taxon>
        <taxon>Spermatophyta</taxon>
        <taxon>Magnoliopsida</taxon>
        <taxon>eudicotyledons</taxon>
        <taxon>Gunneridae</taxon>
        <taxon>Pentapetalae</taxon>
        <taxon>rosids</taxon>
        <taxon>fabids</taxon>
        <taxon>Fabales</taxon>
        <taxon>Fabaceae</taxon>
        <taxon>Papilionoideae</taxon>
        <taxon>50 kb inversion clade</taxon>
        <taxon>NPAAA clade</taxon>
        <taxon>Hologalegina</taxon>
        <taxon>IRL clade</taxon>
        <taxon>Cicereae</taxon>
        <taxon>Cicer</taxon>
    </lineage>
</organism>
<name>A0A1S2YY47_CICAR</name>
<dbReference type="PANTHER" id="PTHR35750">
    <property type="entry name" value="PHOSPHOLIPID HYDROPEROXIDE GLUTATHIONE PEROXIDASE"/>
    <property type="match status" value="1"/>
</dbReference>
<dbReference type="eggNOG" id="ENOG502S1Z4">
    <property type="taxonomic scope" value="Eukaryota"/>
</dbReference>